<evidence type="ECO:0000313" key="3">
    <source>
        <dbReference type="Proteomes" id="UP000199341"/>
    </source>
</evidence>
<gene>
    <name evidence="2" type="ORF">SAMN05216259_101598</name>
</gene>
<proteinExistence type="predicted"/>
<evidence type="ECO:0000256" key="1">
    <source>
        <dbReference type="SAM" id="MobiDB-lite"/>
    </source>
</evidence>
<dbReference type="STRING" id="310781.SAMN05216259_101598"/>
<sequence length="336" mass="35189">MTGPSREIPWPGGRARRLHRPSAGRPGPPSPSPRLFEGYEHRGHTDPAAAWTSFTMTWDWAAQLPRALPADRGAVCLPAEAGYLISGTWHVTDEARRHRWLTLTTSSGGSGDRPAAMDQPDTFVVATRALPRPSGPAPEVVRLDGLHVPAGFVTGSAARPLGDRDAPFLWIAVTAMALGAARRLAESLPGLAAGAPLADRPGFPVPPQSAAAQLGALTRAEYAALTARLRDGGASCARPAEFDKVLAAQIRQAGLRVHQVAVAAYEYALSVTEGSGPGPLEPLFSDCTALLQHIRYTTEFLPCPPGDDAGCADGPHPAISSSRGPEPASAAPCPVR</sequence>
<dbReference type="EMBL" id="FNIE01000001">
    <property type="protein sequence ID" value="SDM82184.1"/>
    <property type="molecule type" value="Genomic_DNA"/>
</dbReference>
<evidence type="ECO:0000313" key="2">
    <source>
        <dbReference type="EMBL" id="SDM82184.1"/>
    </source>
</evidence>
<accession>A0A1G9WC82</accession>
<name>A0A1G9WC82_9ACTN</name>
<dbReference type="RefSeq" id="WP_093782623.1">
    <property type="nucleotide sequence ID" value="NZ_FNIE01000001.1"/>
</dbReference>
<feature type="region of interest" description="Disordered" evidence="1">
    <location>
        <begin position="1"/>
        <end position="40"/>
    </location>
</feature>
<reference evidence="2 3" key="1">
    <citation type="submission" date="2016-10" db="EMBL/GenBank/DDBJ databases">
        <authorList>
            <person name="de Groot N.N."/>
        </authorList>
    </citation>
    <scope>NUCLEOTIDE SEQUENCE [LARGE SCALE GENOMIC DNA]</scope>
    <source>
        <strain evidence="2 3">CGMCC 4.2022</strain>
    </source>
</reference>
<organism evidence="2 3">
    <name type="scientific">Actinacidiphila guanduensis</name>
    <dbReference type="NCBI Taxonomy" id="310781"/>
    <lineage>
        <taxon>Bacteria</taxon>
        <taxon>Bacillati</taxon>
        <taxon>Actinomycetota</taxon>
        <taxon>Actinomycetes</taxon>
        <taxon>Kitasatosporales</taxon>
        <taxon>Streptomycetaceae</taxon>
        <taxon>Actinacidiphila</taxon>
    </lineage>
</organism>
<dbReference type="Proteomes" id="UP000199341">
    <property type="component" value="Unassembled WGS sequence"/>
</dbReference>
<dbReference type="OrthoDB" id="4146214at2"/>
<protein>
    <submittedName>
        <fullName evidence="2">Uncharacterized protein</fullName>
    </submittedName>
</protein>
<dbReference type="AlphaFoldDB" id="A0A1G9WC82"/>
<keyword evidence="3" id="KW-1185">Reference proteome</keyword>
<feature type="region of interest" description="Disordered" evidence="1">
    <location>
        <begin position="311"/>
        <end position="336"/>
    </location>
</feature>